<dbReference type="GO" id="GO:0005524">
    <property type="term" value="F:ATP binding"/>
    <property type="evidence" value="ECO:0007669"/>
    <property type="project" value="UniProtKB-KW"/>
</dbReference>
<dbReference type="SUPFAM" id="SSF52540">
    <property type="entry name" value="P-loop containing nucleoside triphosphate hydrolases"/>
    <property type="match status" value="1"/>
</dbReference>
<evidence type="ECO:0000259" key="6">
    <source>
        <dbReference type="PROSITE" id="PS00486"/>
    </source>
</evidence>
<dbReference type="GO" id="GO:0005634">
    <property type="term" value="C:nucleus"/>
    <property type="evidence" value="ECO:0007669"/>
    <property type="project" value="TreeGrafter"/>
</dbReference>
<evidence type="ECO:0000256" key="2">
    <source>
        <dbReference type="ARBA" id="ARBA00022741"/>
    </source>
</evidence>
<evidence type="ECO:0000313" key="8">
    <source>
        <dbReference type="Proteomes" id="UP001175271"/>
    </source>
</evidence>
<sequence>MSEVILALCFGGGKIGAAYYEEDIKTVRILHDVSEEGDFSVVVSLLEQVNPTQVLACSAQDVSLLAFLNQICKSENEETQEDGTQQSESTEQQNEELVTAGENNDDDEFENPHMKLHLLPKTEFRYEDAQKRVQLLFLNESSSAVENKLITSFRVDMNYINMVRAFGALLKYMDRNRIGVEYEHVDVKTPISSIKVFTIEGMLDIDTTTFTALQIFQSDYHPSVGKLAFSFKSSMKEGVSLFRICNRCRSVPGKKLLRRWFERPTTNRTVLTSRQQAISYFIQDCNMEVTQFLYAKLKHIKSLKGILTRIRGGTVSTNDWKNLYSTCCHTVQISEFLKGRQVKLEILDELLPFCNEELVSTTAMLAEIIDFEASAKEDRFIVAKGVDAELDRRKAIHEKLPEILTRIAVEECGNLDISSCSVGYIPVIGFLLSVPVSVTIPEGQELEMVYCTDEVVNFKSRRMQELDSEIGDIKPIIMDMERTIMLRIQAKVNEKSGAILRAVHVMAVIESLISLTIAAREYNWIRPFLVDEAIIDVEGARHPISELMSEKPFVANPIKSGGSSSKVKLLTGPNASGKSVYLKQVGIVAYMAHIGSFVPADKAIMGPINRILTRMYTIDNVLDGMSTFAKDLNQMSIALRRSNGFSLVIIDEFGKGTMTEVGLSILACTLNFWLEKGQQCCPHVYASSHFHALPELLEYSDGMLTYHTLEVVKQGERLEFLYKLVDGVIDCSYASYTAAQVGMDKSIVNRADEIYEMLRSGKSLEHVLPNDYDEQEANGEIARQMEYLLPEFLSWNLDDDPKGFLELAMSVLTIEGDDNEPTDAEPSVHAKRSVVEVTREENSVLSKSIEPSAATTIKNIAKEPVRAEECDEPTDDAEDERTAQSISTVEESNEALADAEVSNLRRSDVNTGERQAPEDEKCSRNTQQAVDFDLFGMLSRELTEKTAMPDMSRARMMSQSVSQIFNTPRNFNQTLASSLGSPLYSVDFCAEKRATQVASQVAESDPDVVPETQASILMSHNGQNPGCFDFSVSPGSSQEPAEVFYCPPGFNFDTQSSQQTENFQLSMNLESQTSQQFDALDAFVLRGDSSDGSGSPSQRDAVGFQWASDVFQAKRFKFSQ</sequence>
<dbReference type="GO" id="GO:0006298">
    <property type="term" value="P:mismatch repair"/>
    <property type="evidence" value="ECO:0007669"/>
    <property type="project" value="InterPro"/>
</dbReference>
<accession>A0AA39LPK2</accession>
<dbReference type="Proteomes" id="UP001175271">
    <property type="component" value="Unassembled WGS sequence"/>
</dbReference>
<evidence type="ECO:0000256" key="5">
    <source>
        <dbReference type="SAM" id="MobiDB-lite"/>
    </source>
</evidence>
<dbReference type="Pfam" id="PF00488">
    <property type="entry name" value="MutS_V"/>
    <property type="match status" value="1"/>
</dbReference>
<dbReference type="InterPro" id="IPR036187">
    <property type="entry name" value="DNA_mismatch_repair_MutS_sf"/>
</dbReference>
<dbReference type="GO" id="GO:0140664">
    <property type="term" value="F:ATP-dependent DNA damage sensor activity"/>
    <property type="evidence" value="ECO:0007669"/>
    <property type="project" value="InterPro"/>
</dbReference>
<feature type="compositionally biased region" description="Low complexity" evidence="5">
    <location>
        <begin position="82"/>
        <end position="96"/>
    </location>
</feature>
<name>A0AA39LPK2_9BILA</name>
<organism evidence="7 8">
    <name type="scientific">Steinernema hermaphroditum</name>
    <dbReference type="NCBI Taxonomy" id="289476"/>
    <lineage>
        <taxon>Eukaryota</taxon>
        <taxon>Metazoa</taxon>
        <taxon>Ecdysozoa</taxon>
        <taxon>Nematoda</taxon>
        <taxon>Chromadorea</taxon>
        <taxon>Rhabditida</taxon>
        <taxon>Tylenchina</taxon>
        <taxon>Panagrolaimomorpha</taxon>
        <taxon>Strongyloidoidea</taxon>
        <taxon>Steinernematidae</taxon>
        <taxon>Steinernema</taxon>
    </lineage>
</organism>
<feature type="region of interest" description="Disordered" evidence="5">
    <location>
        <begin position="76"/>
        <end position="111"/>
    </location>
</feature>
<keyword evidence="8" id="KW-1185">Reference proteome</keyword>
<dbReference type="InterPro" id="IPR007861">
    <property type="entry name" value="DNA_mismatch_repair_MutS_clamp"/>
</dbReference>
<dbReference type="GO" id="GO:0030983">
    <property type="term" value="F:mismatched DNA binding"/>
    <property type="evidence" value="ECO:0007669"/>
    <property type="project" value="InterPro"/>
</dbReference>
<evidence type="ECO:0000256" key="3">
    <source>
        <dbReference type="ARBA" id="ARBA00022840"/>
    </source>
</evidence>
<feature type="domain" description="DNA mismatch repair proteins mutS family" evidence="6">
    <location>
        <begin position="646"/>
        <end position="662"/>
    </location>
</feature>
<dbReference type="Pfam" id="PF05192">
    <property type="entry name" value="MutS_III"/>
    <property type="match status" value="1"/>
</dbReference>
<dbReference type="InterPro" id="IPR007696">
    <property type="entry name" value="DNA_mismatch_repair_MutS_core"/>
</dbReference>
<evidence type="ECO:0000256" key="4">
    <source>
        <dbReference type="ARBA" id="ARBA00023125"/>
    </source>
</evidence>
<dbReference type="PROSITE" id="PS00486">
    <property type="entry name" value="DNA_MISMATCH_REPAIR_2"/>
    <property type="match status" value="1"/>
</dbReference>
<dbReference type="Gene3D" id="1.10.1420.10">
    <property type="match status" value="2"/>
</dbReference>
<proteinExistence type="inferred from homology"/>
<dbReference type="AlphaFoldDB" id="A0AA39LPK2"/>
<dbReference type="PANTHER" id="PTHR11361">
    <property type="entry name" value="DNA MISMATCH REPAIR PROTEIN MUTS FAMILY MEMBER"/>
    <property type="match status" value="1"/>
</dbReference>
<protein>
    <recommendedName>
        <fullName evidence="6">DNA mismatch repair proteins mutS family domain-containing protein</fullName>
    </recommendedName>
</protein>
<dbReference type="GO" id="GO:0051026">
    <property type="term" value="P:chiasma assembly"/>
    <property type="evidence" value="ECO:0007669"/>
    <property type="project" value="TreeGrafter"/>
</dbReference>
<feature type="compositionally biased region" description="Acidic residues" evidence="5">
    <location>
        <begin position="869"/>
        <end position="879"/>
    </location>
</feature>
<evidence type="ECO:0000313" key="7">
    <source>
        <dbReference type="EMBL" id="KAK0404987.1"/>
    </source>
</evidence>
<dbReference type="Pfam" id="PF05190">
    <property type="entry name" value="MutS_IV"/>
    <property type="match status" value="1"/>
</dbReference>
<gene>
    <name evidence="7" type="ORF">QR680_017741</name>
</gene>
<keyword evidence="4" id="KW-0238">DNA-binding</keyword>
<evidence type="ECO:0000256" key="1">
    <source>
        <dbReference type="ARBA" id="ARBA00006271"/>
    </source>
</evidence>
<dbReference type="InterPro" id="IPR045076">
    <property type="entry name" value="MutS"/>
</dbReference>
<keyword evidence="3" id="KW-0067">ATP-binding</keyword>
<dbReference type="InterPro" id="IPR000432">
    <property type="entry name" value="DNA_mismatch_repair_MutS_C"/>
</dbReference>
<dbReference type="InterPro" id="IPR027417">
    <property type="entry name" value="P-loop_NTPase"/>
</dbReference>
<dbReference type="SMART" id="SM00533">
    <property type="entry name" value="MUTSd"/>
    <property type="match status" value="1"/>
</dbReference>
<dbReference type="EMBL" id="JAUCMV010000004">
    <property type="protein sequence ID" value="KAK0404987.1"/>
    <property type="molecule type" value="Genomic_DNA"/>
</dbReference>
<dbReference type="PANTHER" id="PTHR11361:SF20">
    <property type="entry name" value="MUTS PROTEIN HOMOLOG 5"/>
    <property type="match status" value="1"/>
</dbReference>
<comment type="similarity">
    <text evidence="1">Belongs to the DNA mismatch repair MutS family.</text>
</comment>
<dbReference type="SMART" id="SM00534">
    <property type="entry name" value="MUTSac"/>
    <property type="match status" value="1"/>
</dbReference>
<dbReference type="SUPFAM" id="SSF48334">
    <property type="entry name" value="DNA repair protein MutS, domain III"/>
    <property type="match status" value="1"/>
</dbReference>
<dbReference type="Gene3D" id="3.40.50.300">
    <property type="entry name" value="P-loop containing nucleotide triphosphate hydrolases"/>
    <property type="match status" value="1"/>
</dbReference>
<feature type="region of interest" description="Disordered" evidence="5">
    <location>
        <begin position="855"/>
        <end position="926"/>
    </location>
</feature>
<reference evidence="7" key="1">
    <citation type="submission" date="2023-06" db="EMBL/GenBank/DDBJ databases">
        <title>Genomic analysis of the entomopathogenic nematode Steinernema hermaphroditum.</title>
        <authorList>
            <person name="Schwarz E.M."/>
            <person name="Heppert J.K."/>
            <person name="Baniya A."/>
            <person name="Schwartz H.T."/>
            <person name="Tan C.-H."/>
            <person name="Antoshechkin I."/>
            <person name="Sternberg P.W."/>
            <person name="Goodrich-Blair H."/>
            <person name="Dillman A.R."/>
        </authorList>
    </citation>
    <scope>NUCLEOTIDE SEQUENCE</scope>
    <source>
        <strain evidence="7">PS9179</strain>
        <tissue evidence="7">Whole animal</tissue>
    </source>
</reference>
<comment type="caution">
    <text evidence="7">The sequence shown here is derived from an EMBL/GenBank/DDBJ whole genome shotgun (WGS) entry which is preliminary data.</text>
</comment>
<keyword evidence="2" id="KW-0547">Nucleotide-binding</keyword>